<dbReference type="GO" id="GO:0003677">
    <property type="term" value="F:DNA binding"/>
    <property type="evidence" value="ECO:0007669"/>
    <property type="project" value="UniProtKB-KW"/>
</dbReference>
<feature type="domain" description="DNA-directed DNA polymerase family B mitochondria/virus" evidence="10">
    <location>
        <begin position="1085"/>
        <end position="1183"/>
    </location>
</feature>
<dbReference type="Gene3D" id="3.40.960.10">
    <property type="entry name" value="VSR Endonuclease"/>
    <property type="match status" value="1"/>
</dbReference>
<dbReference type="OrthoDB" id="3065915at2759"/>
<dbReference type="InterPro" id="IPR043502">
    <property type="entry name" value="DNA/RNA_pol_sf"/>
</dbReference>
<proteinExistence type="inferred from homology"/>
<gene>
    <name evidence="11" type="ORF">HOLleu_40550</name>
</gene>
<dbReference type="EMBL" id="JAIZAY010000022">
    <property type="protein sequence ID" value="KAJ8020849.1"/>
    <property type="molecule type" value="Genomic_DNA"/>
</dbReference>
<dbReference type="EC" id="2.7.7.7" evidence="2"/>
<evidence type="ECO:0000256" key="4">
    <source>
        <dbReference type="ARBA" id="ARBA00022695"/>
    </source>
</evidence>
<evidence type="ECO:0000256" key="3">
    <source>
        <dbReference type="ARBA" id="ARBA00022679"/>
    </source>
</evidence>
<dbReference type="Pfam" id="PF03175">
    <property type="entry name" value="DNA_pol_B_2"/>
    <property type="match status" value="3"/>
</dbReference>
<feature type="compositionally biased region" description="Basic and acidic residues" evidence="9">
    <location>
        <begin position="1"/>
        <end position="14"/>
    </location>
</feature>
<dbReference type="GO" id="GO:0006260">
    <property type="term" value="P:DNA replication"/>
    <property type="evidence" value="ECO:0007669"/>
    <property type="project" value="UniProtKB-KW"/>
</dbReference>
<dbReference type="SUPFAM" id="SSF53098">
    <property type="entry name" value="Ribonuclease H-like"/>
    <property type="match status" value="1"/>
</dbReference>
<dbReference type="InterPro" id="IPR004868">
    <property type="entry name" value="DNA-dir_DNA_pol_B_mt/vir"/>
</dbReference>
<feature type="domain" description="DNA-directed DNA polymerase family B mitochondria/virus" evidence="10">
    <location>
        <begin position="553"/>
        <end position="741"/>
    </location>
</feature>
<feature type="compositionally biased region" description="Basic and acidic residues" evidence="9">
    <location>
        <begin position="34"/>
        <end position="48"/>
    </location>
</feature>
<evidence type="ECO:0000256" key="1">
    <source>
        <dbReference type="ARBA" id="ARBA00005755"/>
    </source>
</evidence>
<keyword evidence="6" id="KW-0239">DNA-directed DNA polymerase</keyword>
<dbReference type="PANTHER" id="PTHR33568">
    <property type="entry name" value="DNA POLYMERASE"/>
    <property type="match status" value="1"/>
</dbReference>
<feature type="domain" description="DNA-directed DNA polymerase family B mitochondria/virus" evidence="10">
    <location>
        <begin position="865"/>
        <end position="1053"/>
    </location>
</feature>
<keyword evidence="7" id="KW-0238">DNA-binding</keyword>
<evidence type="ECO:0000313" key="12">
    <source>
        <dbReference type="Proteomes" id="UP001152320"/>
    </source>
</evidence>
<dbReference type="Gene3D" id="3.30.420.10">
    <property type="entry name" value="Ribonuclease H-like superfamily/Ribonuclease H"/>
    <property type="match status" value="1"/>
</dbReference>
<protein>
    <recommendedName>
        <fullName evidence="2">DNA-directed DNA polymerase</fullName>
        <ecNumber evidence="2">2.7.7.7</ecNumber>
    </recommendedName>
</protein>
<keyword evidence="12" id="KW-1185">Reference proteome</keyword>
<dbReference type="InterPro" id="IPR023211">
    <property type="entry name" value="DNA_pol_palm_dom_sf"/>
</dbReference>
<dbReference type="Proteomes" id="UP001152320">
    <property type="component" value="Chromosome 22"/>
</dbReference>
<evidence type="ECO:0000313" key="11">
    <source>
        <dbReference type="EMBL" id="KAJ8020849.1"/>
    </source>
</evidence>
<organism evidence="11 12">
    <name type="scientific">Holothuria leucospilota</name>
    <name type="common">Black long sea cucumber</name>
    <name type="synonym">Mertensiothuria leucospilota</name>
    <dbReference type="NCBI Taxonomy" id="206669"/>
    <lineage>
        <taxon>Eukaryota</taxon>
        <taxon>Metazoa</taxon>
        <taxon>Echinodermata</taxon>
        <taxon>Eleutherozoa</taxon>
        <taxon>Echinozoa</taxon>
        <taxon>Holothuroidea</taxon>
        <taxon>Aspidochirotacea</taxon>
        <taxon>Aspidochirotida</taxon>
        <taxon>Holothuriidae</taxon>
        <taxon>Holothuria</taxon>
    </lineage>
</organism>
<evidence type="ECO:0000256" key="5">
    <source>
        <dbReference type="ARBA" id="ARBA00022705"/>
    </source>
</evidence>
<keyword evidence="3" id="KW-0808">Transferase</keyword>
<evidence type="ECO:0000256" key="8">
    <source>
        <dbReference type="ARBA" id="ARBA00049244"/>
    </source>
</evidence>
<dbReference type="Gene3D" id="3.90.1600.10">
    <property type="entry name" value="Palm domain of DNA polymerase"/>
    <property type="match status" value="1"/>
</dbReference>
<dbReference type="InterPro" id="IPR012337">
    <property type="entry name" value="RNaseH-like_sf"/>
</dbReference>
<feature type="region of interest" description="Disordered" evidence="9">
    <location>
        <begin position="1"/>
        <end position="48"/>
    </location>
</feature>
<sequence>MDGEPPAKRNRQDEPSTSTAQQSEDEMDQGESSSKVEDQFKLGESEQKSKNVTIKDDCFKVKSSSTLYMKRFKTEVIEHIIHFSGESINQCMEEQQDISPYELFRELFQRIIDTLVRTFPEQDRILIEIHLPGSDRPIYVPIMEVHQINADAILNAFQQVQQSNRKIKLDGRMEFHVIHIEVPNGRGDTIGNDIENEFLKSKKSIIRIQNRDTMCLARALVTARARLEYENGDKSVNWENIRKGLSEQTRQAKELQTEAGACTTSSNILDDVPKYQNIMTDYQILIVPMTGYRRNGFLFKGPEKSSKKLYILFTSNHFHVITSMKGFLECGYFCERCWKGFKTIEHHRCTNMCECCFNNVRDGCSLEKWKECEDCLRWFKSISCYDRHKKAPEPMTNSKKASKAKAVCDRIKWCAKCQSTIKDQHKCGYAYCGSCKTRQPIDHLCYMQPLRKESQERDEDKDEGDDGTEFEIKPTKRRKEQVYIFFDFECRQDEKGENGEFLHVVNYCVAQRVCGICMHKENVESSCENCKSHEKYFKGDNALDEFCKWLLSRENWNAIAVAHNMKGYDGHFILKYLHRVGICPKVIMNGSKLMVIQLKTVKLIDSLNFIPSPLSAFSKTFGIEKMKGYFPHLFNTQANEAYKGSWPDRKFYSPDEMKEEERNDFNKWYDQQIGKTFDMALEIHKYCKNDVNLLRRGCSHFRSYFYQTTGEEPFQSSLTIASACLRVFRRMFLQKETIAIVPPNGYRSDKQSLEALRWLRWKEKSDKICIQHSRNGGEQKFGKYKVDGFCMSNKTIYEFNGCYWHGCPKCYKDQREKGRGNEAMEEKHQRYLHRKKDLKKNHCLEEIWECEFKEQLKTNSKMKAFVESLDFKDPLEPRDAFYGGRTNVIKLHHTIEKGERIKYIDVCSLYPWVNKYGKYPVGHPEIITRESDLTTDIEQYEGLIKCTILPPEDLFHPVLPHRCDGKLFFPLCNTCAKHRKMGPCSHSDDERALHGTWVTEEVKKALEKGYVIKKVYEVWHFKETSEYDPKSKQGGLFTQYVNTFLTLKQEADGWPSDCQSDLERSEFIRKYNEKEGTDLKAENIERNEGKRALAKLMLNSFWGKFGQRPNLPQTEYVQKLERYYKILLDDTKVIKSLSFVSDSMVQIQWQDIDENLKTMPDTNVFIAAYTTALARLKLYSFLEQLDRRVLYFDTDSIIYLSKGVQQEYEPPTGKFLGDMTDELSKAYGEGSYITEFLSGGPKNYSYTVFNPSTGEEFFECKVKGITMNFEAKKQINFDVMKTHLEREISEDDLSDEYSAGQLSEAQTPIRNQPKIRSKGGIVVTKPHTKTYRIVSDKRRVKKDLTTLPFGFKPE</sequence>
<comment type="caution">
    <text evidence="11">The sequence shown here is derived from an EMBL/GenBank/DDBJ whole genome shotgun (WGS) entry which is preliminary data.</text>
</comment>
<accession>A0A9Q0YHV7</accession>
<dbReference type="Gene3D" id="1.10.287.690">
    <property type="entry name" value="Helix hairpin bin"/>
    <property type="match status" value="1"/>
</dbReference>
<dbReference type="SUPFAM" id="SSF56672">
    <property type="entry name" value="DNA/RNA polymerases"/>
    <property type="match status" value="1"/>
</dbReference>
<evidence type="ECO:0000259" key="10">
    <source>
        <dbReference type="Pfam" id="PF03175"/>
    </source>
</evidence>
<comment type="catalytic activity">
    <reaction evidence="8">
        <text>DNA(n) + a 2'-deoxyribonucleoside 5'-triphosphate = DNA(n+1) + diphosphate</text>
        <dbReference type="Rhea" id="RHEA:22508"/>
        <dbReference type="Rhea" id="RHEA-COMP:17339"/>
        <dbReference type="Rhea" id="RHEA-COMP:17340"/>
        <dbReference type="ChEBI" id="CHEBI:33019"/>
        <dbReference type="ChEBI" id="CHEBI:61560"/>
        <dbReference type="ChEBI" id="CHEBI:173112"/>
        <dbReference type="EC" id="2.7.7.7"/>
    </reaction>
</comment>
<dbReference type="GO" id="GO:0000166">
    <property type="term" value="F:nucleotide binding"/>
    <property type="evidence" value="ECO:0007669"/>
    <property type="project" value="InterPro"/>
</dbReference>
<evidence type="ECO:0000256" key="6">
    <source>
        <dbReference type="ARBA" id="ARBA00022932"/>
    </source>
</evidence>
<dbReference type="InterPro" id="IPR036397">
    <property type="entry name" value="RNaseH_sf"/>
</dbReference>
<evidence type="ECO:0000256" key="7">
    <source>
        <dbReference type="ARBA" id="ARBA00023125"/>
    </source>
</evidence>
<comment type="similarity">
    <text evidence="1">Belongs to the DNA polymerase type-B family.</text>
</comment>
<evidence type="ECO:0000256" key="9">
    <source>
        <dbReference type="SAM" id="MobiDB-lite"/>
    </source>
</evidence>
<dbReference type="PANTHER" id="PTHR33568:SF3">
    <property type="entry name" value="DNA-DIRECTED DNA POLYMERASE"/>
    <property type="match status" value="1"/>
</dbReference>
<keyword evidence="4" id="KW-0548">Nucleotidyltransferase</keyword>
<dbReference type="GO" id="GO:0003887">
    <property type="term" value="F:DNA-directed DNA polymerase activity"/>
    <property type="evidence" value="ECO:0007669"/>
    <property type="project" value="UniProtKB-KW"/>
</dbReference>
<keyword evidence="5" id="KW-0235">DNA replication</keyword>
<evidence type="ECO:0000256" key="2">
    <source>
        <dbReference type="ARBA" id="ARBA00012417"/>
    </source>
</evidence>
<name>A0A9Q0YHV7_HOLLE</name>
<reference evidence="11" key="1">
    <citation type="submission" date="2021-10" db="EMBL/GenBank/DDBJ databases">
        <title>Tropical sea cucumber genome reveals ecological adaptation and Cuvierian tubules defense mechanism.</title>
        <authorList>
            <person name="Chen T."/>
        </authorList>
    </citation>
    <scope>NUCLEOTIDE SEQUENCE</scope>
    <source>
        <strain evidence="11">Nanhai2018</strain>
        <tissue evidence="11">Muscle</tissue>
    </source>
</reference>